<gene>
    <name evidence="2" type="ORF">BECKFM1743A_GA0114220_105997</name>
    <name evidence="3" type="ORF">BECKFM1743B_GA0114221_106337</name>
    <name evidence="1" type="ORF">BECKFM1743C_GA0114222_105997</name>
</gene>
<dbReference type="EMBL" id="CAADEZ010000599">
    <property type="protein sequence ID" value="VFJ71669.1"/>
    <property type="molecule type" value="Genomic_DNA"/>
</dbReference>
<organism evidence="2">
    <name type="scientific">Candidatus Kentrum sp. FM</name>
    <dbReference type="NCBI Taxonomy" id="2126340"/>
    <lineage>
        <taxon>Bacteria</taxon>
        <taxon>Pseudomonadati</taxon>
        <taxon>Pseudomonadota</taxon>
        <taxon>Gammaproteobacteria</taxon>
        <taxon>Candidatus Kentrum</taxon>
    </lineage>
</organism>
<dbReference type="EMBL" id="CAADFL010000633">
    <property type="protein sequence ID" value="VFK19630.1"/>
    <property type="molecule type" value="Genomic_DNA"/>
</dbReference>
<sequence>MLYVADDVDVVMQPYGAFISRRSINKQGCSVLKLIGNSMSCYHHHLEDSVIWNVFMPYGSGLR</sequence>
<evidence type="ECO:0000313" key="1">
    <source>
        <dbReference type="EMBL" id="VFJ71484.1"/>
    </source>
</evidence>
<reference evidence="2" key="1">
    <citation type="submission" date="2019-02" db="EMBL/GenBank/DDBJ databases">
        <authorList>
            <person name="Gruber-Vodicka R. H."/>
            <person name="Seah K. B. B."/>
        </authorList>
    </citation>
    <scope>NUCLEOTIDE SEQUENCE</scope>
    <source>
        <strain evidence="2">BECK_BZ163</strain>
        <strain evidence="3">BECK_BZ164</strain>
        <strain evidence="1">BECK_BZ165</strain>
    </source>
</reference>
<evidence type="ECO:0000313" key="2">
    <source>
        <dbReference type="EMBL" id="VFJ71669.1"/>
    </source>
</evidence>
<name>A0A450TSY6_9GAMM</name>
<dbReference type="AlphaFoldDB" id="A0A450TSY6"/>
<protein>
    <submittedName>
        <fullName evidence="2">Uncharacterized protein</fullName>
    </submittedName>
</protein>
<evidence type="ECO:0000313" key="3">
    <source>
        <dbReference type="EMBL" id="VFK19630.1"/>
    </source>
</evidence>
<accession>A0A450TSY6</accession>
<dbReference type="EMBL" id="CAADFA010000599">
    <property type="protein sequence ID" value="VFJ71484.1"/>
    <property type="molecule type" value="Genomic_DNA"/>
</dbReference>
<proteinExistence type="predicted"/>